<protein>
    <recommendedName>
        <fullName evidence="5">Reverse transcriptase domain-containing protein</fullName>
    </recommendedName>
</protein>
<dbReference type="PANTHER" id="PTHR46890:SF48">
    <property type="entry name" value="RNA-DIRECTED DNA POLYMERASE"/>
    <property type="match status" value="1"/>
</dbReference>
<dbReference type="Pfam" id="PF00078">
    <property type="entry name" value="RVT_1"/>
    <property type="match status" value="1"/>
</dbReference>
<name>A0ABM3RRG0_SPIOL</name>
<dbReference type="SUPFAM" id="SSF56672">
    <property type="entry name" value="DNA/RNA polymerases"/>
    <property type="match status" value="1"/>
</dbReference>
<proteinExistence type="predicted"/>
<feature type="domain" description="Reverse transcriptase" evidence="1">
    <location>
        <begin position="143"/>
        <end position="290"/>
    </location>
</feature>
<dbReference type="GeneID" id="130471884"/>
<dbReference type="InterPro" id="IPR052343">
    <property type="entry name" value="Retrotransposon-Effector_Assoc"/>
</dbReference>
<reference evidence="4" key="2">
    <citation type="submission" date="2025-08" db="UniProtKB">
        <authorList>
            <consortium name="RefSeq"/>
        </authorList>
    </citation>
    <scope>IDENTIFICATION</scope>
    <source>
        <tissue evidence="4">Leaf</tissue>
    </source>
</reference>
<dbReference type="InterPro" id="IPR000477">
    <property type="entry name" value="RT_dom"/>
</dbReference>
<dbReference type="Proteomes" id="UP000813463">
    <property type="component" value="Chromosome 4"/>
</dbReference>
<dbReference type="InterPro" id="IPR043502">
    <property type="entry name" value="DNA/RNA_pol_sf"/>
</dbReference>
<dbReference type="PANTHER" id="PTHR46890">
    <property type="entry name" value="NON-LTR RETROLELEMENT REVERSE TRANSCRIPTASE-LIKE PROTEIN-RELATED"/>
    <property type="match status" value="1"/>
</dbReference>
<evidence type="ECO:0000313" key="4">
    <source>
        <dbReference type="RefSeq" id="XP_056698203.1"/>
    </source>
</evidence>
<evidence type="ECO:0008006" key="5">
    <source>
        <dbReference type="Google" id="ProtNLM"/>
    </source>
</evidence>
<dbReference type="CDD" id="cd01650">
    <property type="entry name" value="RT_nLTR_like"/>
    <property type="match status" value="1"/>
</dbReference>
<sequence length="659" mass="74697">MSVQARKRRNRISALRNDSDQWVQSPHALRSLILNFYSDVYQVCRATSSYLDVDWDDLQLPRLSQDQVQGLLCPFSEADIREAMFSIASDKSPRPDGFSAAFFKIHWDTVGAHVVLAVQYFFAHGFMLKNWNRTYLFLLPKVDHPEEISQYRPIGLCNVIYKCIAKCLTHRLQGVMSSLISDTQNAFVPGPLMSDDCLLAHELITFVNNCRNKRMCYVPIKLDINKAYDRVLWDFLFKVLAMFGFPPYWIHIIKQCVSTVSYQVLVNGGPTSSFQPHCGLRQGDPLSPYFLVVSGQLVNFQKSFVKFSSNTPKHYRDFVSAALRLGKRSHLGKYLGVQVDLGRSKCSAFYDMVDTIVRRISNFASLRLSAAAKLVLSNSVLVASISHVLSVFKIPQTICDRIDQLCLRWRTLASSSGMVLRPAALFYLPKGMGGLGIRRLSCFNQALLGRQAWRLLHQPQLLLSRLYQARYPRMLATGAAIPFRPSWGSRGIMAGAQVLFQGMIWKVGSGSRVRITLDSWVPDVQVSFKPSMLESDVPTLVSYLIDPRSYAWDVSVVQRLFDNFTSSAILALGRPPTPMDDFVCWKHFWGLRIHPKFKIFVWKLLHNALPVAALLFDRGLPVDPKCSFCYSSLESVAHLFRDCPCLSVWWATSSGARLK</sequence>
<feature type="domain" description="Reverse transcriptase zinc-binding" evidence="2">
    <location>
        <begin position="582"/>
        <end position="650"/>
    </location>
</feature>
<organism evidence="3 4">
    <name type="scientific">Spinacia oleracea</name>
    <name type="common">Spinach</name>
    <dbReference type="NCBI Taxonomy" id="3562"/>
    <lineage>
        <taxon>Eukaryota</taxon>
        <taxon>Viridiplantae</taxon>
        <taxon>Streptophyta</taxon>
        <taxon>Embryophyta</taxon>
        <taxon>Tracheophyta</taxon>
        <taxon>Spermatophyta</taxon>
        <taxon>Magnoliopsida</taxon>
        <taxon>eudicotyledons</taxon>
        <taxon>Gunneridae</taxon>
        <taxon>Pentapetalae</taxon>
        <taxon>Caryophyllales</taxon>
        <taxon>Chenopodiaceae</taxon>
        <taxon>Chenopodioideae</taxon>
        <taxon>Anserineae</taxon>
        <taxon>Spinacia</taxon>
    </lineage>
</organism>
<dbReference type="InterPro" id="IPR026960">
    <property type="entry name" value="RVT-Znf"/>
</dbReference>
<dbReference type="Pfam" id="PF13966">
    <property type="entry name" value="zf-RVT"/>
    <property type="match status" value="1"/>
</dbReference>
<evidence type="ECO:0000313" key="3">
    <source>
        <dbReference type="Proteomes" id="UP000813463"/>
    </source>
</evidence>
<evidence type="ECO:0000259" key="2">
    <source>
        <dbReference type="Pfam" id="PF13966"/>
    </source>
</evidence>
<dbReference type="RefSeq" id="XP_056698203.1">
    <property type="nucleotide sequence ID" value="XM_056842225.1"/>
</dbReference>
<keyword evidence="3" id="KW-1185">Reference proteome</keyword>
<gene>
    <name evidence="4" type="primary">LOC130471884</name>
</gene>
<evidence type="ECO:0000259" key="1">
    <source>
        <dbReference type="Pfam" id="PF00078"/>
    </source>
</evidence>
<reference evidence="3" key="1">
    <citation type="journal article" date="2021" name="Nat. Commun.">
        <title>Genomic analyses provide insights into spinach domestication and the genetic basis of agronomic traits.</title>
        <authorList>
            <person name="Cai X."/>
            <person name="Sun X."/>
            <person name="Xu C."/>
            <person name="Sun H."/>
            <person name="Wang X."/>
            <person name="Ge C."/>
            <person name="Zhang Z."/>
            <person name="Wang Q."/>
            <person name="Fei Z."/>
            <person name="Jiao C."/>
            <person name="Wang Q."/>
        </authorList>
    </citation>
    <scope>NUCLEOTIDE SEQUENCE [LARGE SCALE GENOMIC DNA]</scope>
    <source>
        <strain evidence="3">cv. Varoflay</strain>
    </source>
</reference>
<accession>A0ABM3RRG0</accession>